<dbReference type="InterPro" id="IPR035412">
    <property type="entry name" value="Terminase_L_N"/>
</dbReference>
<dbReference type="GO" id="GO:0005524">
    <property type="term" value="F:ATP binding"/>
    <property type="evidence" value="ECO:0007669"/>
    <property type="project" value="InterPro"/>
</dbReference>
<dbReference type="PANTHER" id="PTHR39184">
    <property type="match status" value="1"/>
</dbReference>
<feature type="domain" description="Phage terminase large subunit C-terminal" evidence="2">
    <location>
        <begin position="266"/>
        <end position="410"/>
    </location>
</feature>
<comment type="caution">
    <text evidence="3">The sequence shown here is derived from an EMBL/GenBank/DDBJ whole genome shotgun (WGS) entry which is preliminary data.</text>
</comment>
<dbReference type="Pfam" id="PF17288">
    <property type="entry name" value="Terminase_3C"/>
    <property type="match status" value="1"/>
</dbReference>
<evidence type="ECO:0000313" key="4">
    <source>
        <dbReference type="Proteomes" id="UP000248646"/>
    </source>
</evidence>
<dbReference type="EMBL" id="QKZI01000001">
    <property type="protein sequence ID" value="PZX07912.1"/>
    <property type="molecule type" value="Genomic_DNA"/>
</dbReference>
<accession>A0A2W7MKQ3</accession>
<feature type="domain" description="Phage terminase large subunit N-terminal" evidence="1">
    <location>
        <begin position="28"/>
        <end position="231"/>
    </location>
</feature>
<dbReference type="RefSeq" id="WP_111438521.1">
    <property type="nucleotide sequence ID" value="NZ_QKZI01000001.1"/>
</dbReference>
<dbReference type="AlphaFoldDB" id="A0A2W7MKQ3"/>
<organism evidence="3 4">
    <name type="scientific">Psychrobacillus insolitus</name>
    <dbReference type="NCBI Taxonomy" id="1461"/>
    <lineage>
        <taxon>Bacteria</taxon>
        <taxon>Bacillati</taxon>
        <taxon>Bacillota</taxon>
        <taxon>Bacilli</taxon>
        <taxon>Bacillales</taxon>
        <taxon>Bacillaceae</taxon>
        <taxon>Psychrobacillus</taxon>
    </lineage>
</organism>
<dbReference type="GO" id="GO:0016887">
    <property type="term" value="F:ATP hydrolysis activity"/>
    <property type="evidence" value="ECO:0007669"/>
    <property type="project" value="InterPro"/>
</dbReference>
<dbReference type="InterPro" id="IPR006437">
    <property type="entry name" value="Phage_terminase_lsu"/>
</dbReference>
<dbReference type="InterPro" id="IPR052380">
    <property type="entry name" value="Viral_DNA_packaging_terminase"/>
</dbReference>
<dbReference type="Pfam" id="PF04466">
    <property type="entry name" value="Terminase_3"/>
    <property type="match status" value="1"/>
</dbReference>
<evidence type="ECO:0000259" key="1">
    <source>
        <dbReference type="Pfam" id="PF04466"/>
    </source>
</evidence>
<dbReference type="InterPro" id="IPR035413">
    <property type="entry name" value="Terminase_L_C"/>
</dbReference>
<dbReference type="PANTHER" id="PTHR39184:SF1">
    <property type="entry name" value="PBSX PHAGE TERMINASE LARGE SUBUNIT"/>
    <property type="match status" value="1"/>
</dbReference>
<dbReference type="InterPro" id="IPR027417">
    <property type="entry name" value="P-loop_NTPase"/>
</dbReference>
<evidence type="ECO:0000313" key="3">
    <source>
        <dbReference type="EMBL" id="PZX07912.1"/>
    </source>
</evidence>
<dbReference type="Proteomes" id="UP000248646">
    <property type="component" value="Unassembled WGS sequence"/>
</dbReference>
<keyword evidence="4" id="KW-1185">Reference proteome</keyword>
<dbReference type="NCBIfam" id="TIGR01547">
    <property type="entry name" value="phage_term_2"/>
    <property type="match status" value="1"/>
</dbReference>
<dbReference type="InterPro" id="IPR044269">
    <property type="entry name" value="Terminase_large_su_SPP1-like"/>
</dbReference>
<proteinExistence type="inferred from homology"/>
<protein>
    <submittedName>
        <fullName evidence="3">PBSX family phage terminase large subunit</fullName>
    </submittedName>
</protein>
<gene>
    <name evidence="3" type="ORF">C7437_1011034</name>
</gene>
<dbReference type="GO" id="GO:0004519">
    <property type="term" value="F:endonuclease activity"/>
    <property type="evidence" value="ECO:0007669"/>
    <property type="project" value="InterPro"/>
</dbReference>
<dbReference type="OrthoDB" id="9768556at2"/>
<dbReference type="Gene3D" id="3.40.50.300">
    <property type="entry name" value="P-loop containing nucleotide triphosphate hydrolases"/>
    <property type="match status" value="1"/>
</dbReference>
<evidence type="ECO:0000259" key="2">
    <source>
        <dbReference type="Pfam" id="PF17288"/>
    </source>
</evidence>
<sequence length="423" mass="48905">MTVKKLSELLPTAFHPAWRASVAEDILHIVCKGGRGSGKSSDVAHIITQLIMRYPVNAVGIRKVDNTIETSIFEQMKWAINEQGVSHLFKINKSPMRITYIPRGNYMIFRGAQDPTRIKSLKSANFPFAIAWIEELAEFKTEEEITTITNSLLRGELDDGLFYKFFYTYNPPKRRQSWVNKKYESSFQPKNTFVHKSTYLDNPFISKQFIEEAEATRERSESRYKWEYGGEAIGSGVVPFDNLVVEPGCITDEMVAQFDNIRNAVDFGYATDPLAYVRWHYDKKKNGIYAIDEHYGQKISNRELAKWLIKKEYQSDDIAADSAEPKSIAELKNEHGIKRMYGVKKGPDSVEYGEQWLDDLDFICIDPLRTPKIAWEFENIDYQTDKDGNPKPRLEDKDNHTIDATRYAFERDMKNKQGLVILR</sequence>
<reference evidence="3 4" key="1">
    <citation type="submission" date="2018-06" db="EMBL/GenBank/DDBJ databases">
        <title>Genomic Encyclopedia of Type Strains, Phase IV (KMG-IV): sequencing the most valuable type-strain genomes for metagenomic binning, comparative biology and taxonomic classification.</title>
        <authorList>
            <person name="Goeker M."/>
        </authorList>
    </citation>
    <scope>NUCLEOTIDE SEQUENCE [LARGE SCALE GENOMIC DNA]</scope>
    <source>
        <strain evidence="3 4">DSM 5</strain>
    </source>
</reference>
<dbReference type="HAMAP" id="MF_04145">
    <property type="entry name" value="TERL_SPP1"/>
    <property type="match status" value="1"/>
</dbReference>
<dbReference type="Gene3D" id="3.30.420.280">
    <property type="match status" value="1"/>
</dbReference>
<name>A0A2W7MKQ3_9BACI</name>